<accession>A0A397IIC4</accession>
<feature type="transmembrane region" description="Helical" evidence="1">
    <location>
        <begin position="6"/>
        <end position="22"/>
    </location>
</feature>
<name>A0A397IIC4_9GLOM</name>
<evidence type="ECO:0000313" key="2">
    <source>
        <dbReference type="EMBL" id="RHZ75595.1"/>
    </source>
</evidence>
<organism evidence="2 3">
    <name type="scientific">Diversispora epigaea</name>
    <dbReference type="NCBI Taxonomy" id="1348612"/>
    <lineage>
        <taxon>Eukaryota</taxon>
        <taxon>Fungi</taxon>
        <taxon>Fungi incertae sedis</taxon>
        <taxon>Mucoromycota</taxon>
        <taxon>Glomeromycotina</taxon>
        <taxon>Glomeromycetes</taxon>
        <taxon>Diversisporales</taxon>
        <taxon>Diversisporaceae</taxon>
        <taxon>Diversispora</taxon>
    </lineage>
</organism>
<keyword evidence="1" id="KW-0812">Transmembrane</keyword>
<gene>
    <name evidence="2" type="ORF">Glove_212g166</name>
</gene>
<proteinExistence type="predicted"/>
<comment type="caution">
    <text evidence="2">The sequence shown here is derived from an EMBL/GenBank/DDBJ whole genome shotgun (WGS) entry which is preliminary data.</text>
</comment>
<sequence length="95" mass="11386">METHVSLVWIAWAICFVMWGFAEMDNRIYTIPTFQTWIPNIIFYKWSILRDVNFEWSNTSDEIFRVTIPIIDLTGRNVLSSEMNETFEDETTLKR</sequence>
<keyword evidence="1" id="KW-0472">Membrane</keyword>
<evidence type="ECO:0000256" key="1">
    <source>
        <dbReference type="SAM" id="Phobius"/>
    </source>
</evidence>
<evidence type="ECO:0000313" key="3">
    <source>
        <dbReference type="Proteomes" id="UP000266861"/>
    </source>
</evidence>
<keyword evidence="3" id="KW-1185">Reference proteome</keyword>
<dbReference type="AlphaFoldDB" id="A0A397IIC4"/>
<dbReference type="Proteomes" id="UP000266861">
    <property type="component" value="Unassembled WGS sequence"/>
</dbReference>
<keyword evidence="1" id="KW-1133">Transmembrane helix</keyword>
<dbReference type="EMBL" id="PQFF01000197">
    <property type="protein sequence ID" value="RHZ75595.1"/>
    <property type="molecule type" value="Genomic_DNA"/>
</dbReference>
<protein>
    <submittedName>
        <fullName evidence="2">Uncharacterized protein</fullName>
    </submittedName>
</protein>
<reference evidence="2 3" key="1">
    <citation type="submission" date="2018-08" db="EMBL/GenBank/DDBJ databases">
        <title>Genome and evolution of the arbuscular mycorrhizal fungus Diversispora epigaea (formerly Glomus versiforme) and its bacterial endosymbionts.</title>
        <authorList>
            <person name="Sun X."/>
            <person name="Fei Z."/>
            <person name="Harrison M."/>
        </authorList>
    </citation>
    <scope>NUCLEOTIDE SEQUENCE [LARGE SCALE GENOMIC DNA]</scope>
    <source>
        <strain evidence="2 3">IT104</strain>
    </source>
</reference>